<dbReference type="Proteomes" id="UP000839052">
    <property type="component" value="Chromosome"/>
</dbReference>
<gene>
    <name evidence="1" type="ORF">NTG6680_1172</name>
</gene>
<organism evidence="1 2">
    <name type="scientific">Candidatus Nitrotoga arctica</name>
    <dbReference type="NCBI Taxonomy" id="453162"/>
    <lineage>
        <taxon>Bacteria</taxon>
        <taxon>Pseudomonadati</taxon>
        <taxon>Pseudomonadota</taxon>
        <taxon>Betaproteobacteria</taxon>
        <taxon>Nitrosomonadales</taxon>
        <taxon>Gallionellaceae</taxon>
        <taxon>Candidatus Nitrotoga</taxon>
    </lineage>
</organism>
<sequence>MIANILTLANISHKVNTQVERLMMMQDLTRLTIKSVEPDGSDATLALLNGILSMLSIDTENMHRFFEDLEIQLESEVAHA</sequence>
<evidence type="ECO:0000313" key="1">
    <source>
        <dbReference type="EMBL" id="CAG9932425.1"/>
    </source>
</evidence>
<dbReference type="RefSeq" id="WP_239796360.1">
    <property type="nucleotide sequence ID" value="NZ_OU912926.1"/>
</dbReference>
<reference evidence="1 2" key="1">
    <citation type="submission" date="2021-10" db="EMBL/GenBank/DDBJ databases">
        <authorList>
            <person name="Koch H."/>
        </authorList>
    </citation>
    <scope>NUCLEOTIDE SEQUENCE [LARGE SCALE GENOMIC DNA]</scope>
    <source>
        <strain evidence="1">6680</strain>
    </source>
</reference>
<evidence type="ECO:0000313" key="2">
    <source>
        <dbReference type="Proteomes" id="UP000839052"/>
    </source>
</evidence>
<dbReference type="EMBL" id="OU912926">
    <property type="protein sequence ID" value="CAG9932425.1"/>
    <property type="molecule type" value="Genomic_DNA"/>
</dbReference>
<proteinExistence type="predicted"/>
<name>A0ABM8YY01_9PROT</name>
<accession>A0ABM8YY01</accession>
<protein>
    <submittedName>
        <fullName evidence="1">Uncharacterized protein</fullName>
    </submittedName>
</protein>
<keyword evidence="2" id="KW-1185">Reference proteome</keyword>